<evidence type="ECO:0000313" key="1">
    <source>
        <dbReference type="EMBL" id="HJA79895.1"/>
    </source>
</evidence>
<accession>A0A9D2HN19</accession>
<keyword evidence="1" id="KW-0489">Methyltransferase</keyword>
<evidence type="ECO:0000313" key="2">
    <source>
        <dbReference type="Proteomes" id="UP000823821"/>
    </source>
</evidence>
<dbReference type="InterPro" id="IPR029063">
    <property type="entry name" value="SAM-dependent_MTases_sf"/>
</dbReference>
<protein>
    <submittedName>
        <fullName evidence="1">Class I SAM-dependent methyltransferase</fullName>
    </submittedName>
</protein>
<comment type="caution">
    <text evidence="1">The sequence shown here is derived from an EMBL/GenBank/DDBJ whole genome shotgun (WGS) entry which is preliminary data.</text>
</comment>
<dbReference type="AlphaFoldDB" id="A0A9D2HN19"/>
<dbReference type="GO" id="GO:0008168">
    <property type="term" value="F:methyltransferase activity"/>
    <property type="evidence" value="ECO:0007669"/>
    <property type="project" value="UniProtKB-KW"/>
</dbReference>
<dbReference type="Gene3D" id="3.40.50.150">
    <property type="entry name" value="Vaccinia Virus protein VP39"/>
    <property type="match status" value="1"/>
</dbReference>
<dbReference type="SUPFAM" id="SSF53335">
    <property type="entry name" value="S-adenosyl-L-methionine-dependent methyltransferases"/>
    <property type="match status" value="1"/>
</dbReference>
<reference evidence="1" key="1">
    <citation type="journal article" date="2021" name="PeerJ">
        <title>Extensive microbial diversity within the chicken gut microbiome revealed by metagenomics and culture.</title>
        <authorList>
            <person name="Gilroy R."/>
            <person name="Ravi A."/>
            <person name="Getino M."/>
            <person name="Pursley I."/>
            <person name="Horton D.L."/>
            <person name="Alikhan N.F."/>
            <person name="Baker D."/>
            <person name="Gharbi K."/>
            <person name="Hall N."/>
            <person name="Watson M."/>
            <person name="Adriaenssens E.M."/>
            <person name="Foster-Nyarko E."/>
            <person name="Jarju S."/>
            <person name="Secka A."/>
            <person name="Antonio M."/>
            <person name="Oren A."/>
            <person name="Chaudhuri R.R."/>
            <person name="La Ragione R."/>
            <person name="Hildebrand F."/>
            <person name="Pallen M.J."/>
        </authorList>
    </citation>
    <scope>NUCLEOTIDE SEQUENCE</scope>
    <source>
        <strain evidence="1">5032</strain>
    </source>
</reference>
<dbReference type="EMBL" id="DWZD01000053">
    <property type="protein sequence ID" value="HJA79895.1"/>
    <property type="molecule type" value="Genomic_DNA"/>
</dbReference>
<sequence>MCTPNDTPSPNVKKALAKRIFYNIATLRKAYAEEKLYRLVPGSPFLPSELSDCYRIFLKNTSRDLHKWHHYFPVYHRHFEKYRNRPVKIIEVGVSRGGSLKLWKAYFGPQAEIHGIDIKESCLRFHRPEEGIHVHIGDQADRAFLRDVLRQCPAPDIFIDDGGHTTRQQIVTFLECYPHISERGVYLCEDVHANACEKFIDSRMTFLEFAKNHIDFLYAWYSNSRNAFYPYLCKNPPSVEIPLLTAITRSLHFYDSIVVFERGKVCMPRSEIR</sequence>
<gene>
    <name evidence="1" type="ORF">H9784_10090</name>
</gene>
<proteinExistence type="predicted"/>
<dbReference type="GO" id="GO:0032259">
    <property type="term" value="P:methylation"/>
    <property type="evidence" value="ECO:0007669"/>
    <property type="project" value="UniProtKB-KW"/>
</dbReference>
<keyword evidence="1" id="KW-0808">Transferase</keyword>
<name>A0A9D2HN19_9BACT</name>
<reference evidence="1" key="2">
    <citation type="submission" date="2021-04" db="EMBL/GenBank/DDBJ databases">
        <authorList>
            <person name="Gilroy R."/>
        </authorList>
    </citation>
    <scope>NUCLEOTIDE SEQUENCE</scope>
    <source>
        <strain evidence="1">5032</strain>
    </source>
</reference>
<dbReference type="Proteomes" id="UP000823821">
    <property type="component" value="Unassembled WGS sequence"/>
</dbReference>
<organism evidence="1 2">
    <name type="scientific">Candidatus Desulfovibrio intestinavium</name>
    <dbReference type="NCBI Taxonomy" id="2838534"/>
    <lineage>
        <taxon>Bacteria</taxon>
        <taxon>Pseudomonadati</taxon>
        <taxon>Thermodesulfobacteriota</taxon>
        <taxon>Desulfovibrionia</taxon>
        <taxon>Desulfovibrionales</taxon>
        <taxon>Desulfovibrionaceae</taxon>
        <taxon>Desulfovibrio</taxon>
    </lineage>
</organism>